<accession>A0A1E5GZJ0</accession>
<evidence type="ECO:0000256" key="1">
    <source>
        <dbReference type="SAM" id="MobiDB-lite"/>
    </source>
</evidence>
<protein>
    <recommendedName>
        <fullName evidence="3">WxL domain-containing protein</fullName>
    </recommendedName>
</protein>
<dbReference type="EMBL" id="MIKB01000005">
    <property type="protein sequence ID" value="OEG18097.1"/>
    <property type="molecule type" value="Genomic_DNA"/>
</dbReference>
<dbReference type="STRING" id="903983.BCR23_14225"/>
<dbReference type="InterPro" id="IPR027994">
    <property type="entry name" value="WxL_dom"/>
</dbReference>
<feature type="domain" description="WxL" evidence="3">
    <location>
        <begin position="30"/>
        <end position="254"/>
    </location>
</feature>
<keyword evidence="2" id="KW-0732">Signal</keyword>
<evidence type="ECO:0000313" key="5">
    <source>
        <dbReference type="Proteomes" id="UP000094764"/>
    </source>
</evidence>
<dbReference type="Proteomes" id="UP000094764">
    <property type="component" value="Unassembled WGS sequence"/>
</dbReference>
<dbReference type="AlphaFoldDB" id="A0A1E5GZJ0"/>
<dbReference type="Pfam" id="PF13731">
    <property type="entry name" value="WxL"/>
    <property type="match status" value="1"/>
</dbReference>
<feature type="region of interest" description="Disordered" evidence="1">
    <location>
        <begin position="37"/>
        <end position="72"/>
    </location>
</feature>
<dbReference type="RefSeq" id="WP_069634250.1">
    <property type="nucleotide sequence ID" value="NZ_JXKZ01000021.1"/>
</dbReference>
<sequence length="257" mass="26664">MKKITLTTAALLISTTVLGALPAFAVEIPATTNAKVSFKADDQGDGSSTDPTDPEGGGITPDPGEGTSTKGPLRFDFVPNLSFGEQKISGGDKTYHPLMVKATTIATGEKPAAPKYVPHYVQVTDNRGTNEGWNVTVSRTDFKTPDETDEVLGATLTLANGNIKGNLDADASLVPTIPTKDGKAEVITISDTASNVMTAAANKGMGSWVTSYGSEAGTSATDVNTNITLAVPAKSKKYAKAYTSTITWTLASTPTSK</sequence>
<evidence type="ECO:0000256" key="2">
    <source>
        <dbReference type="SAM" id="SignalP"/>
    </source>
</evidence>
<comment type="caution">
    <text evidence="4">The sequence shown here is derived from an EMBL/GenBank/DDBJ whole genome shotgun (WGS) entry which is preliminary data.</text>
</comment>
<name>A0A1E5GZJ0_9ENTE</name>
<reference evidence="5" key="1">
    <citation type="submission" date="2016-09" db="EMBL/GenBank/DDBJ databases">
        <authorList>
            <person name="Gulvik C.A."/>
        </authorList>
    </citation>
    <scope>NUCLEOTIDE SEQUENCE [LARGE SCALE GENOMIC DNA]</scope>
    <source>
        <strain evidence="5">LMG 26306</strain>
    </source>
</reference>
<gene>
    <name evidence="4" type="ORF">BCR23_14225</name>
</gene>
<dbReference type="OrthoDB" id="2339326at2"/>
<feature type="chain" id="PRO_5009177963" description="WxL domain-containing protein" evidence="2">
    <location>
        <begin position="26"/>
        <end position="257"/>
    </location>
</feature>
<proteinExistence type="predicted"/>
<organism evidence="4 5">
    <name type="scientific">Enterococcus quebecensis</name>
    <dbReference type="NCBI Taxonomy" id="903983"/>
    <lineage>
        <taxon>Bacteria</taxon>
        <taxon>Bacillati</taxon>
        <taxon>Bacillota</taxon>
        <taxon>Bacilli</taxon>
        <taxon>Lactobacillales</taxon>
        <taxon>Enterococcaceae</taxon>
        <taxon>Enterococcus</taxon>
    </lineage>
</organism>
<keyword evidence="5" id="KW-1185">Reference proteome</keyword>
<feature type="signal peptide" evidence="2">
    <location>
        <begin position="1"/>
        <end position="25"/>
    </location>
</feature>
<evidence type="ECO:0000313" key="4">
    <source>
        <dbReference type="EMBL" id="OEG18097.1"/>
    </source>
</evidence>
<evidence type="ECO:0000259" key="3">
    <source>
        <dbReference type="Pfam" id="PF13731"/>
    </source>
</evidence>